<keyword evidence="1" id="KW-0472">Membrane</keyword>
<proteinExistence type="predicted"/>
<dbReference type="Proteomes" id="UP000326903">
    <property type="component" value="Unassembled WGS sequence"/>
</dbReference>
<keyword evidence="1" id="KW-1133">Transmembrane helix</keyword>
<evidence type="ECO:0000313" key="3">
    <source>
        <dbReference type="Proteomes" id="UP000326903"/>
    </source>
</evidence>
<reference evidence="2 3" key="1">
    <citation type="submission" date="2019-09" db="EMBL/GenBank/DDBJ databases">
        <title>Draft genome sequence of Ginsengibacter sp. BR5-29.</title>
        <authorList>
            <person name="Im W.-T."/>
        </authorList>
    </citation>
    <scope>NUCLEOTIDE SEQUENCE [LARGE SCALE GENOMIC DNA]</scope>
    <source>
        <strain evidence="2 3">BR5-29</strain>
    </source>
</reference>
<evidence type="ECO:0000313" key="2">
    <source>
        <dbReference type="EMBL" id="KAA9037130.1"/>
    </source>
</evidence>
<feature type="transmembrane region" description="Helical" evidence="1">
    <location>
        <begin position="129"/>
        <end position="158"/>
    </location>
</feature>
<comment type="caution">
    <text evidence="2">The sequence shown here is derived from an EMBL/GenBank/DDBJ whole genome shotgun (WGS) entry which is preliminary data.</text>
</comment>
<accession>A0A5J5ICS7</accession>
<feature type="transmembrane region" description="Helical" evidence="1">
    <location>
        <begin position="179"/>
        <end position="199"/>
    </location>
</feature>
<evidence type="ECO:0008006" key="4">
    <source>
        <dbReference type="Google" id="ProtNLM"/>
    </source>
</evidence>
<gene>
    <name evidence="2" type="ORF">FW778_17015</name>
</gene>
<evidence type="ECO:0000256" key="1">
    <source>
        <dbReference type="SAM" id="Phobius"/>
    </source>
</evidence>
<name>A0A5J5ICS7_9BACT</name>
<dbReference type="EMBL" id="VYQF01000006">
    <property type="protein sequence ID" value="KAA9037130.1"/>
    <property type="molecule type" value="Genomic_DNA"/>
</dbReference>
<sequence length="204" mass="23007">MTNLFNAILLSISHCKRWILTIFIIYCVSCLTGIIMVHSGNSFALSYADKIVGNANTNDNASINYHKGNRFKAALIDFSGNLFIGSITQSFLGLGVIFPFFTTAYQGWIGGIISVDMKHQSRLIKPKTALYYIIVLILEWIPYSLTIGSGLALGIKTYKLNKGRKLFKYQIDQSSLKDVLHIYLFAIPIFFFASCFEFLSNWNN</sequence>
<feature type="transmembrane region" description="Helical" evidence="1">
    <location>
        <begin position="91"/>
        <end position="109"/>
    </location>
</feature>
<keyword evidence="3" id="KW-1185">Reference proteome</keyword>
<feature type="transmembrane region" description="Helical" evidence="1">
    <location>
        <begin position="18"/>
        <end position="37"/>
    </location>
</feature>
<organism evidence="2 3">
    <name type="scientific">Ginsengibacter hankyongi</name>
    <dbReference type="NCBI Taxonomy" id="2607284"/>
    <lineage>
        <taxon>Bacteria</taxon>
        <taxon>Pseudomonadati</taxon>
        <taxon>Bacteroidota</taxon>
        <taxon>Chitinophagia</taxon>
        <taxon>Chitinophagales</taxon>
        <taxon>Chitinophagaceae</taxon>
        <taxon>Ginsengibacter</taxon>
    </lineage>
</organism>
<dbReference type="RefSeq" id="WP_150416028.1">
    <property type="nucleotide sequence ID" value="NZ_VYQF01000006.1"/>
</dbReference>
<protein>
    <recommendedName>
        <fullName evidence="4">Stage II sporulation protein M</fullName>
    </recommendedName>
</protein>
<dbReference type="AlphaFoldDB" id="A0A5J5ICS7"/>
<keyword evidence="1" id="KW-0812">Transmembrane</keyword>